<dbReference type="RefSeq" id="XP_008873737.1">
    <property type="nucleotide sequence ID" value="XM_008875515.1"/>
</dbReference>
<dbReference type="Pfam" id="PF13920">
    <property type="entry name" value="zf-C3HC4_3"/>
    <property type="match status" value="1"/>
</dbReference>
<dbReference type="EMBL" id="KI913972">
    <property type="protein sequence ID" value="ETV97528.1"/>
    <property type="molecule type" value="Genomic_DNA"/>
</dbReference>
<dbReference type="Gene3D" id="1.20.140.150">
    <property type="match status" value="1"/>
</dbReference>
<evidence type="ECO:0000259" key="3">
    <source>
        <dbReference type="PROSITE" id="PS50089"/>
    </source>
</evidence>
<feature type="domain" description="RING-type" evidence="3">
    <location>
        <begin position="545"/>
        <end position="584"/>
    </location>
</feature>
<feature type="transmembrane region" description="Helical" evidence="2">
    <location>
        <begin position="149"/>
        <end position="173"/>
    </location>
</feature>
<keyword evidence="1" id="KW-0863">Zinc-finger</keyword>
<keyword evidence="2" id="KW-0812">Transmembrane</keyword>
<dbReference type="eggNOG" id="KOG4265">
    <property type="taxonomic scope" value="Eukaryota"/>
</dbReference>
<dbReference type="PANTHER" id="PTHR22996:SF0">
    <property type="entry name" value="RE60872P-RELATED"/>
    <property type="match status" value="1"/>
</dbReference>
<dbReference type="GO" id="GO:0008270">
    <property type="term" value="F:zinc ion binding"/>
    <property type="evidence" value="ECO:0007669"/>
    <property type="project" value="UniProtKB-KW"/>
</dbReference>
<dbReference type="InterPro" id="IPR001841">
    <property type="entry name" value="Znf_RING"/>
</dbReference>
<keyword evidence="2" id="KW-1133">Transmembrane helix</keyword>
<sequence>MVSGWGVSGIITILIAVGLGFVCVITPMWFTNVGVAQHHDAIIQSAETSVGLIGMCFDAKFKGENNDQYNVKDCYPFFGGAGGSYRYIGHTSKPSFQEHKSDLAICAYYFANQEGNNAAKEISIMTGMAWVDVDFFLQSTCGSLGKASIAMSILFVALTFLTLVALICVVLCCKQQLWLVTFSRVSSTLAAICSGVLTFCLMSQAKGIKSGGDGVDMRYGFCFYFEWVGLFFVLVGSWCIEKHALSQKTKKVLSEKTAISMGNMGGVVAGGNGAVARRSMGGNQPPLLYGDPATGSNVAPNQYTHAQMQALYMNRGRADMGFIQDHINSVLQAAPEMQETTTVRNEVNLKKQSLKLVALDSATARLEFVFDAGKPCTVTLFLDAIETIDDEGNSTVTSQKPANGSMKDWGGQVFPAGLGQSFASVPLSLADWTPSQLIYDGKSSTFPLVVEITVVADASVASRTQKQATFIMFPPATGSSPPLRKVQVIKQKVEVLGQTYELQEIYGMEGAACCTTTTNDTMGNATAPALSTSAVETDVIDGAECIICMCEPRNTTILPCRHMCICLECSEALKRPGSTCPICRGKVESMLQIRVNNSGPAAVAVK</sequence>
<keyword evidence="1" id="KW-0862">Zinc</keyword>
<dbReference type="GO" id="GO:0016567">
    <property type="term" value="P:protein ubiquitination"/>
    <property type="evidence" value="ECO:0007669"/>
    <property type="project" value="TreeGrafter"/>
</dbReference>
<dbReference type="SUPFAM" id="SSF57850">
    <property type="entry name" value="RING/U-box"/>
    <property type="match status" value="1"/>
</dbReference>
<dbReference type="GeneID" id="20086492"/>
<name>A0A024TU35_9STRA</name>
<evidence type="ECO:0000313" key="4">
    <source>
        <dbReference type="EMBL" id="ETV97528.1"/>
    </source>
</evidence>
<feature type="transmembrane region" description="Helical" evidence="2">
    <location>
        <begin position="217"/>
        <end position="240"/>
    </location>
</feature>
<dbReference type="InterPro" id="IPR013083">
    <property type="entry name" value="Znf_RING/FYVE/PHD"/>
</dbReference>
<evidence type="ECO:0000256" key="2">
    <source>
        <dbReference type="SAM" id="Phobius"/>
    </source>
</evidence>
<feature type="transmembrane region" description="Helical" evidence="2">
    <location>
        <begin position="185"/>
        <end position="205"/>
    </location>
</feature>
<dbReference type="AlphaFoldDB" id="A0A024TU35"/>
<accession>A0A024TU35</accession>
<dbReference type="STRING" id="157072.A0A024TU35"/>
<dbReference type="OrthoDB" id="65310at2759"/>
<dbReference type="VEuPathDB" id="FungiDB:H310_09442"/>
<dbReference type="PROSITE" id="PS50089">
    <property type="entry name" value="ZF_RING_2"/>
    <property type="match status" value="1"/>
</dbReference>
<dbReference type="GO" id="GO:0005737">
    <property type="term" value="C:cytoplasm"/>
    <property type="evidence" value="ECO:0007669"/>
    <property type="project" value="TreeGrafter"/>
</dbReference>
<organism evidence="4">
    <name type="scientific">Aphanomyces invadans</name>
    <dbReference type="NCBI Taxonomy" id="157072"/>
    <lineage>
        <taxon>Eukaryota</taxon>
        <taxon>Sar</taxon>
        <taxon>Stramenopiles</taxon>
        <taxon>Oomycota</taxon>
        <taxon>Saprolegniomycetes</taxon>
        <taxon>Saprolegniales</taxon>
        <taxon>Verrucalvaceae</taxon>
        <taxon>Aphanomyces</taxon>
    </lineage>
</organism>
<keyword evidence="1" id="KW-0479">Metal-binding</keyword>
<gene>
    <name evidence="4" type="ORF">H310_09442</name>
</gene>
<dbReference type="PANTHER" id="PTHR22996">
    <property type="entry name" value="MAHOGUNIN"/>
    <property type="match status" value="1"/>
</dbReference>
<keyword evidence="2" id="KW-0472">Membrane</keyword>
<reference evidence="4" key="1">
    <citation type="submission" date="2013-12" db="EMBL/GenBank/DDBJ databases">
        <title>The Genome Sequence of Aphanomyces invadans NJM9701.</title>
        <authorList>
            <consortium name="The Broad Institute Genomics Platform"/>
            <person name="Russ C."/>
            <person name="Tyler B."/>
            <person name="van West P."/>
            <person name="Dieguez-Uribeondo J."/>
            <person name="Young S.K."/>
            <person name="Zeng Q."/>
            <person name="Gargeya S."/>
            <person name="Fitzgerald M."/>
            <person name="Abouelleil A."/>
            <person name="Alvarado L."/>
            <person name="Chapman S.B."/>
            <person name="Gainer-Dewar J."/>
            <person name="Goldberg J."/>
            <person name="Griggs A."/>
            <person name="Gujja S."/>
            <person name="Hansen M."/>
            <person name="Howarth C."/>
            <person name="Imamovic A."/>
            <person name="Ireland A."/>
            <person name="Larimer J."/>
            <person name="McCowan C."/>
            <person name="Murphy C."/>
            <person name="Pearson M."/>
            <person name="Poon T.W."/>
            <person name="Priest M."/>
            <person name="Roberts A."/>
            <person name="Saif S."/>
            <person name="Shea T."/>
            <person name="Sykes S."/>
            <person name="Wortman J."/>
            <person name="Nusbaum C."/>
            <person name="Birren B."/>
        </authorList>
    </citation>
    <scope>NUCLEOTIDE SEQUENCE [LARGE SCALE GENOMIC DNA]</scope>
    <source>
        <strain evidence="4">NJM9701</strain>
    </source>
</reference>
<dbReference type="GO" id="GO:0061630">
    <property type="term" value="F:ubiquitin protein ligase activity"/>
    <property type="evidence" value="ECO:0007669"/>
    <property type="project" value="UniProtKB-EC"/>
</dbReference>
<dbReference type="InterPro" id="IPR045194">
    <property type="entry name" value="MGRN1/RNF157-like"/>
</dbReference>
<proteinExistence type="predicted"/>
<dbReference type="Gene3D" id="3.30.40.10">
    <property type="entry name" value="Zinc/RING finger domain, C3HC4 (zinc finger)"/>
    <property type="match status" value="1"/>
</dbReference>
<feature type="transmembrane region" description="Helical" evidence="2">
    <location>
        <begin position="7"/>
        <end position="30"/>
    </location>
</feature>
<evidence type="ECO:0000256" key="1">
    <source>
        <dbReference type="PROSITE-ProRule" id="PRU00175"/>
    </source>
</evidence>
<protein>
    <recommendedName>
        <fullName evidence="3">RING-type domain-containing protein</fullName>
    </recommendedName>
</protein>